<dbReference type="Proteomes" id="UP000008087">
    <property type="component" value="Chromosome"/>
</dbReference>
<evidence type="ECO:0008006" key="3">
    <source>
        <dbReference type="Google" id="ProtNLM"/>
    </source>
</evidence>
<dbReference type="InterPro" id="IPR025048">
    <property type="entry name" value="DUF3987"/>
</dbReference>
<reference evidence="2" key="1">
    <citation type="submission" date="2010-03" db="EMBL/GenBank/DDBJ databases">
        <title>The genome sequence of Thermus scotoductus SA-01.</title>
        <authorList>
            <person name="Gounder K."/>
            <person name="Liesegang H."/>
            <person name="Brzuszkiewicz E."/>
            <person name="Wollherr A."/>
            <person name="Daniel R."/>
            <person name="Gottschalk G."/>
            <person name="van Heerden E."/>
            <person name="Litthauer D."/>
        </authorList>
    </citation>
    <scope>NUCLEOTIDE SEQUENCE [LARGE SCALE GENOMIC DNA]</scope>
    <source>
        <strain evidence="2">ATCC 700910 / SA-01</strain>
    </source>
</reference>
<dbReference type="AlphaFoldDB" id="E8PPH1"/>
<dbReference type="EMBL" id="CP001962">
    <property type="protein sequence ID" value="ADW21637.1"/>
    <property type="molecule type" value="Genomic_DNA"/>
</dbReference>
<dbReference type="RefSeq" id="WP_015716914.1">
    <property type="nucleotide sequence ID" value="NC_014974.1"/>
</dbReference>
<proteinExistence type="predicted"/>
<evidence type="ECO:0000313" key="2">
    <source>
        <dbReference type="Proteomes" id="UP000008087"/>
    </source>
</evidence>
<dbReference type="KEGG" id="tsc:TSC_c10150"/>
<evidence type="ECO:0000313" key="1">
    <source>
        <dbReference type="EMBL" id="ADW21637.1"/>
    </source>
</evidence>
<dbReference type="STRING" id="743525.TSC_c10150"/>
<dbReference type="Pfam" id="PF13148">
    <property type="entry name" value="DUF3987"/>
    <property type="match status" value="1"/>
</dbReference>
<dbReference type="HOGENOM" id="CLU_020866_4_0_0"/>
<reference evidence="1 2" key="2">
    <citation type="journal article" date="2011" name="BMC Genomics">
        <title>Sequence of the hyperplastic genome of the naturally competent Thermus scotoductus SA-01.</title>
        <authorList>
            <person name="Gounder K."/>
            <person name="Brzuszkiewicz E."/>
            <person name="Liesegang H."/>
            <person name="Wollherr A."/>
            <person name="Daniel R."/>
            <person name="Gottschalk G."/>
            <person name="Reva O."/>
            <person name="Kumwenda B."/>
            <person name="Srivastava M."/>
            <person name="Bricio C."/>
            <person name="Berenguer J."/>
            <person name="van Heerden E."/>
            <person name="Litthauer D."/>
        </authorList>
    </citation>
    <scope>NUCLEOTIDE SEQUENCE [LARGE SCALE GENOMIC DNA]</scope>
    <source>
        <strain evidence="2">ATCC 700910 / SA-01</strain>
    </source>
</reference>
<name>E8PPH1_THESS</name>
<protein>
    <recommendedName>
        <fullName evidence="3">DUF3987 domain-containing protein</fullName>
    </recommendedName>
</protein>
<sequence>MSALDALRTAPEVVPEQVWPEPLPLFRDPEAPEPFPLGALGGLEGVVRETLRIVQAPDALVAASYLAAVSLAVQGLANVVVDGRVHPLSLYLLTIGESSERKSSVDAIATAPLRERQKTLYLAQEEAIAVWEGQVAAWEAERKRILGDKKQSREAKEEALRRLGPPPTKPWSGMFLVSEPTYEGLVKLLADGWPLAGLFAHEGGGFLGGHAMSKDHRLRTIAGLSELWDGKPIDRARSGDGVTLLFNRRAAVHLLVQPMVARTLLGDPLARDQGILSRFLTAEPVSTAGTRRYVEEAVEDTPAYQGYAARLRLAWEGVESSLLSDPESRRQGLRLRNIPLAPEAKALWVEFYNHVEAHLKGDLAPIRGFAGKLPEHALRLAGVLALYHNPEAASISKEHLESGIALAEFYGAEALRLTGGYRIPRPLALAQEVLTWIIARTQGRTPRMVYLQEVYQFGPSEVRSAKAAREVLRLLEEHGYLAHRPNAEVEGATRRDAWEVNPHAIP</sequence>
<accession>E8PPH1</accession>
<organism evidence="1 2">
    <name type="scientific">Thermus scotoductus (strain ATCC 700910 / SA-01)</name>
    <dbReference type="NCBI Taxonomy" id="743525"/>
    <lineage>
        <taxon>Bacteria</taxon>
        <taxon>Thermotogati</taxon>
        <taxon>Deinococcota</taxon>
        <taxon>Deinococci</taxon>
        <taxon>Thermales</taxon>
        <taxon>Thermaceae</taxon>
        <taxon>Thermus</taxon>
    </lineage>
</organism>
<gene>
    <name evidence="1" type="ordered locus">TSC_c10150</name>
</gene>
<dbReference type="eggNOG" id="COG4983">
    <property type="taxonomic scope" value="Bacteria"/>
</dbReference>